<gene>
    <name evidence="6" type="ORF">KZ820_20650</name>
</gene>
<evidence type="ECO:0000256" key="3">
    <source>
        <dbReference type="ARBA" id="ARBA00023284"/>
    </source>
</evidence>
<dbReference type="InterPro" id="IPR013740">
    <property type="entry name" value="Redoxin"/>
</dbReference>
<evidence type="ECO:0000256" key="4">
    <source>
        <dbReference type="SAM" id="Phobius"/>
    </source>
</evidence>
<comment type="caution">
    <text evidence="6">The sequence shown here is derived from an EMBL/GenBank/DDBJ whole genome shotgun (WGS) entry which is preliminary data.</text>
</comment>
<organism evidence="6 7">
    <name type="scientific">Sphingomonas citri</name>
    <dbReference type="NCBI Taxonomy" id="2862499"/>
    <lineage>
        <taxon>Bacteria</taxon>
        <taxon>Pseudomonadati</taxon>
        <taxon>Pseudomonadota</taxon>
        <taxon>Alphaproteobacteria</taxon>
        <taxon>Sphingomonadales</taxon>
        <taxon>Sphingomonadaceae</taxon>
        <taxon>Sphingomonas</taxon>
    </lineage>
</organism>
<keyword evidence="3" id="KW-0676">Redox-active center</keyword>
<feature type="transmembrane region" description="Helical" evidence="4">
    <location>
        <begin position="75"/>
        <end position="98"/>
    </location>
</feature>
<feature type="domain" description="Thioredoxin" evidence="5">
    <location>
        <begin position="128"/>
        <end position="266"/>
    </location>
</feature>
<dbReference type="RefSeq" id="WP_219750689.1">
    <property type="nucleotide sequence ID" value="NZ_JAHXZN010000015.1"/>
</dbReference>
<keyword evidence="4" id="KW-0472">Membrane</keyword>
<proteinExistence type="predicted"/>
<keyword evidence="4" id="KW-0812">Transmembrane</keyword>
<feature type="transmembrane region" description="Helical" evidence="4">
    <location>
        <begin position="105"/>
        <end position="126"/>
    </location>
</feature>
<feature type="transmembrane region" description="Helical" evidence="4">
    <location>
        <begin position="44"/>
        <end position="63"/>
    </location>
</feature>
<dbReference type="PANTHER" id="PTHR42852">
    <property type="entry name" value="THIOL:DISULFIDE INTERCHANGE PROTEIN DSBE"/>
    <property type="match status" value="1"/>
</dbReference>
<dbReference type="PROSITE" id="PS00194">
    <property type="entry name" value="THIOREDOXIN_1"/>
    <property type="match status" value="1"/>
</dbReference>
<dbReference type="Proteomes" id="UP000759103">
    <property type="component" value="Unassembled WGS sequence"/>
</dbReference>
<dbReference type="CDD" id="cd02966">
    <property type="entry name" value="TlpA_like_family"/>
    <property type="match status" value="1"/>
</dbReference>
<dbReference type="InterPro" id="IPR036249">
    <property type="entry name" value="Thioredoxin-like_sf"/>
</dbReference>
<reference evidence="6 7" key="1">
    <citation type="submission" date="2021-07" db="EMBL/GenBank/DDBJ databases">
        <title>Sphingomonas sp.</title>
        <authorList>
            <person name="Feng G."/>
            <person name="Li J."/>
            <person name="Pan M."/>
        </authorList>
    </citation>
    <scope>NUCLEOTIDE SEQUENCE [LARGE SCALE GENOMIC DNA]</scope>
    <source>
        <strain evidence="6 7">RRHST34</strain>
    </source>
</reference>
<dbReference type="InterPro" id="IPR050553">
    <property type="entry name" value="Thioredoxin_ResA/DsbE_sf"/>
</dbReference>
<dbReference type="SUPFAM" id="SSF52833">
    <property type="entry name" value="Thioredoxin-like"/>
    <property type="match status" value="1"/>
</dbReference>
<dbReference type="EMBL" id="JAHXZN010000015">
    <property type="protein sequence ID" value="MBW6533161.1"/>
    <property type="molecule type" value="Genomic_DNA"/>
</dbReference>
<comment type="subcellular location">
    <subcellularLocation>
        <location evidence="1">Cell envelope</location>
    </subcellularLocation>
</comment>
<dbReference type="InterPro" id="IPR017937">
    <property type="entry name" value="Thioredoxin_CS"/>
</dbReference>
<evidence type="ECO:0000259" key="5">
    <source>
        <dbReference type="PROSITE" id="PS51352"/>
    </source>
</evidence>
<sequence length="268" mass="28225">MPPAITLGPLLLPTDRLLAFLAIGMFLALVALADRFLATRASSAATLACVVGAVASRIAYVVMNWTSYADDPVSAFAIWQGGFSAPIGIAAAFLTLLLNVGRSRALAVTGAALGMATAAWLTVSVATAEPVRPFPRGMMIWTAAGDPIAIDTSIGRPFVVNLWATWCGPCRRELPMLTRAASAHGALPILLVNQGEDMQTVAAFLSRARIEPTHVTMDASRDLSRALDIAGYPATAFVAADGTIVRLQLGELSRAALYDGIEHATKHR</sequence>
<dbReference type="PROSITE" id="PS51352">
    <property type="entry name" value="THIOREDOXIN_2"/>
    <property type="match status" value="1"/>
</dbReference>
<evidence type="ECO:0000313" key="7">
    <source>
        <dbReference type="Proteomes" id="UP000759103"/>
    </source>
</evidence>
<name>A0ABS7BUA2_9SPHN</name>
<dbReference type="Gene3D" id="3.40.30.10">
    <property type="entry name" value="Glutaredoxin"/>
    <property type="match status" value="1"/>
</dbReference>
<dbReference type="Pfam" id="PF08534">
    <property type="entry name" value="Redoxin"/>
    <property type="match status" value="1"/>
</dbReference>
<feature type="transmembrane region" description="Helical" evidence="4">
    <location>
        <begin position="17"/>
        <end position="37"/>
    </location>
</feature>
<keyword evidence="4" id="KW-1133">Transmembrane helix</keyword>
<dbReference type="InterPro" id="IPR013766">
    <property type="entry name" value="Thioredoxin_domain"/>
</dbReference>
<evidence type="ECO:0000313" key="6">
    <source>
        <dbReference type="EMBL" id="MBW6533161.1"/>
    </source>
</evidence>
<keyword evidence="2" id="KW-0201">Cytochrome c-type biogenesis</keyword>
<dbReference type="PANTHER" id="PTHR42852:SF13">
    <property type="entry name" value="PROTEIN DIPZ"/>
    <property type="match status" value="1"/>
</dbReference>
<accession>A0ABS7BUA2</accession>
<evidence type="ECO:0000256" key="2">
    <source>
        <dbReference type="ARBA" id="ARBA00022748"/>
    </source>
</evidence>
<keyword evidence="7" id="KW-1185">Reference proteome</keyword>
<protein>
    <submittedName>
        <fullName evidence="6">TlpA family protein disulfide reductase</fullName>
    </submittedName>
</protein>
<evidence type="ECO:0000256" key="1">
    <source>
        <dbReference type="ARBA" id="ARBA00004196"/>
    </source>
</evidence>